<dbReference type="GO" id="GO:0005634">
    <property type="term" value="C:nucleus"/>
    <property type="evidence" value="ECO:0007669"/>
    <property type="project" value="UniProtKB-SubCell"/>
</dbReference>
<evidence type="ECO:0000256" key="1">
    <source>
        <dbReference type="ARBA" id="ARBA00004123"/>
    </source>
</evidence>
<feature type="domain" description="BZIP" evidence="9">
    <location>
        <begin position="196"/>
        <end position="238"/>
    </location>
</feature>
<feature type="compositionally biased region" description="Polar residues" evidence="8">
    <location>
        <begin position="107"/>
        <end position="118"/>
    </location>
</feature>
<dbReference type="PANTHER" id="PTHR47416:SF8">
    <property type="entry name" value="BASIC-LEUCINE ZIPPER TRANSCRIPTION FACTOR E-RELATED"/>
    <property type="match status" value="1"/>
</dbReference>
<dbReference type="Proteomes" id="UP001140949">
    <property type="component" value="Unassembled WGS sequence"/>
</dbReference>
<reference evidence="10" key="1">
    <citation type="journal article" date="2023" name="GigaByte">
        <title>Genome assembly of the bearded iris, Iris pallida Lam.</title>
        <authorList>
            <person name="Bruccoleri R.E."/>
            <person name="Oakeley E.J."/>
            <person name="Faust A.M.E."/>
            <person name="Altorfer M."/>
            <person name="Dessus-Babus S."/>
            <person name="Burckhardt D."/>
            <person name="Oertli M."/>
            <person name="Naumann U."/>
            <person name="Petersen F."/>
            <person name="Wong J."/>
        </authorList>
    </citation>
    <scope>NUCLEOTIDE SEQUENCE</scope>
    <source>
        <strain evidence="10">GSM-AAB239-AS_SAM_17_03QT</strain>
    </source>
</reference>
<dbReference type="InterPro" id="IPR046347">
    <property type="entry name" value="bZIP_sf"/>
</dbReference>
<dbReference type="GO" id="GO:0003700">
    <property type="term" value="F:DNA-binding transcription factor activity"/>
    <property type="evidence" value="ECO:0007669"/>
    <property type="project" value="InterPro"/>
</dbReference>
<reference evidence="10" key="2">
    <citation type="submission" date="2023-04" db="EMBL/GenBank/DDBJ databases">
        <authorList>
            <person name="Bruccoleri R.E."/>
            <person name="Oakeley E.J."/>
            <person name="Faust A.-M."/>
            <person name="Dessus-Babus S."/>
            <person name="Altorfer M."/>
            <person name="Burckhardt D."/>
            <person name="Oertli M."/>
            <person name="Naumann U."/>
            <person name="Petersen F."/>
            <person name="Wong J."/>
        </authorList>
    </citation>
    <scope>NUCLEOTIDE SEQUENCE</scope>
    <source>
        <strain evidence="10">GSM-AAB239-AS_SAM_17_03QT</strain>
        <tissue evidence="10">Leaf</tissue>
    </source>
</reference>
<dbReference type="Pfam" id="PF00170">
    <property type="entry name" value="bZIP_1"/>
    <property type="match status" value="1"/>
</dbReference>
<name>A0AAX6EW03_IRIPA</name>
<dbReference type="PROSITE" id="PS50217">
    <property type="entry name" value="BZIP"/>
    <property type="match status" value="1"/>
</dbReference>
<dbReference type="Gene3D" id="1.20.5.170">
    <property type="match status" value="1"/>
</dbReference>
<feature type="compositionally biased region" description="Acidic residues" evidence="8">
    <location>
        <begin position="27"/>
        <end position="49"/>
    </location>
</feature>
<evidence type="ECO:0000256" key="4">
    <source>
        <dbReference type="ARBA" id="ARBA00023015"/>
    </source>
</evidence>
<evidence type="ECO:0000313" key="10">
    <source>
        <dbReference type="EMBL" id="KAJ6808111.1"/>
    </source>
</evidence>
<feature type="region of interest" description="Disordered" evidence="8">
    <location>
        <begin position="27"/>
        <end position="120"/>
    </location>
</feature>
<feature type="region of interest" description="Disordered" evidence="8">
    <location>
        <begin position="159"/>
        <end position="212"/>
    </location>
</feature>
<evidence type="ECO:0000256" key="5">
    <source>
        <dbReference type="ARBA" id="ARBA00023125"/>
    </source>
</evidence>
<evidence type="ECO:0000256" key="7">
    <source>
        <dbReference type="ARBA" id="ARBA00023242"/>
    </source>
</evidence>
<evidence type="ECO:0000256" key="3">
    <source>
        <dbReference type="ARBA" id="ARBA00007163"/>
    </source>
</evidence>
<keyword evidence="11" id="KW-1185">Reference proteome</keyword>
<dbReference type="EMBL" id="JANAVB010033616">
    <property type="protein sequence ID" value="KAJ6808111.1"/>
    <property type="molecule type" value="Genomic_DNA"/>
</dbReference>
<sequence>MENCAQSPQQALDFSITEVVDFDFDSIFSDDEGPEAPKEEEGDDDDLLIDLDFTPQDLDFTPEEYDLTPLESDSPPKEEEDNDKFLSDLDFTPQELESTPLKESDTSESSYSPKSTLSYEEIERMLMEDVDDDGAVGGTENQCLIDSFVGGILVNVPGSSGSESDAENCEVATTSNSAEEEEKRRDGDGEEEDDPVSKKKRRQLMNRESAMMSRERKKMYVKELEMKSKHMESECQRLDYALRCCVAENLALHQRLQMGGPRGVYAAKQESAVLSVESLLLGYLFWLLSIVCLSLVPSLQMPNQKEGSRLGRGLALEAVRSKILANSKNIGPGLEYELFIMRRRGKGMRATRMKLYTSPLPVLCA</sequence>
<keyword evidence="4" id="KW-0805">Transcription regulation</keyword>
<protein>
    <submittedName>
        <fullName evidence="10">BZIP transcription factor 50</fullName>
    </submittedName>
</protein>
<dbReference type="InterPro" id="IPR004827">
    <property type="entry name" value="bZIP"/>
</dbReference>
<evidence type="ECO:0000256" key="8">
    <source>
        <dbReference type="SAM" id="MobiDB-lite"/>
    </source>
</evidence>
<evidence type="ECO:0000313" key="11">
    <source>
        <dbReference type="Proteomes" id="UP001140949"/>
    </source>
</evidence>
<organism evidence="10 11">
    <name type="scientific">Iris pallida</name>
    <name type="common">Sweet iris</name>
    <dbReference type="NCBI Taxonomy" id="29817"/>
    <lineage>
        <taxon>Eukaryota</taxon>
        <taxon>Viridiplantae</taxon>
        <taxon>Streptophyta</taxon>
        <taxon>Embryophyta</taxon>
        <taxon>Tracheophyta</taxon>
        <taxon>Spermatophyta</taxon>
        <taxon>Magnoliopsida</taxon>
        <taxon>Liliopsida</taxon>
        <taxon>Asparagales</taxon>
        <taxon>Iridaceae</taxon>
        <taxon>Iridoideae</taxon>
        <taxon>Irideae</taxon>
        <taxon>Iris</taxon>
    </lineage>
</organism>
<comment type="subcellular location">
    <subcellularLocation>
        <location evidence="2">Endoplasmic reticulum membrane</location>
        <topology evidence="2">Single-pass membrane protein</topology>
    </subcellularLocation>
    <subcellularLocation>
        <location evidence="1">Nucleus</location>
    </subcellularLocation>
</comment>
<dbReference type="PANTHER" id="PTHR47416">
    <property type="entry name" value="BASIC-LEUCINE ZIPPER TRANSCRIPTION FACTOR F-RELATED"/>
    <property type="match status" value="1"/>
</dbReference>
<evidence type="ECO:0000256" key="6">
    <source>
        <dbReference type="ARBA" id="ARBA00023163"/>
    </source>
</evidence>
<keyword evidence="5" id="KW-0238">DNA-binding</keyword>
<dbReference type="SUPFAM" id="SSF57959">
    <property type="entry name" value="Leucine zipper domain"/>
    <property type="match status" value="1"/>
</dbReference>
<accession>A0AAX6EW03</accession>
<proteinExistence type="inferred from homology"/>
<dbReference type="GO" id="GO:0005789">
    <property type="term" value="C:endoplasmic reticulum membrane"/>
    <property type="evidence" value="ECO:0007669"/>
    <property type="project" value="UniProtKB-SubCell"/>
</dbReference>
<evidence type="ECO:0000256" key="2">
    <source>
        <dbReference type="ARBA" id="ARBA00004389"/>
    </source>
</evidence>
<dbReference type="GO" id="GO:0003677">
    <property type="term" value="F:DNA binding"/>
    <property type="evidence" value="ECO:0007669"/>
    <property type="project" value="UniProtKB-KW"/>
</dbReference>
<gene>
    <name evidence="10" type="ORF">M6B38_168510</name>
</gene>
<evidence type="ECO:0000259" key="9">
    <source>
        <dbReference type="PROSITE" id="PS50217"/>
    </source>
</evidence>
<comment type="caution">
    <text evidence="10">The sequence shown here is derived from an EMBL/GenBank/DDBJ whole genome shotgun (WGS) entry which is preliminary data.</text>
</comment>
<keyword evidence="7" id="KW-0539">Nucleus</keyword>
<dbReference type="AlphaFoldDB" id="A0AAX6EW03"/>
<dbReference type="CDD" id="cd14704">
    <property type="entry name" value="bZIP_HY5-like"/>
    <property type="match status" value="1"/>
</dbReference>
<keyword evidence="6" id="KW-0804">Transcription</keyword>
<comment type="similarity">
    <text evidence="3">Belongs to the bZIP family.</text>
</comment>